<evidence type="ECO:0000313" key="2">
    <source>
        <dbReference type="Proteomes" id="UP001145114"/>
    </source>
</evidence>
<dbReference type="Proteomes" id="UP001145114">
    <property type="component" value="Unassembled WGS sequence"/>
</dbReference>
<organism evidence="1 2">
    <name type="scientific">Spiromyces aspiralis</name>
    <dbReference type="NCBI Taxonomy" id="68401"/>
    <lineage>
        <taxon>Eukaryota</taxon>
        <taxon>Fungi</taxon>
        <taxon>Fungi incertae sedis</taxon>
        <taxon>Zoopagomycota</taxon>
        <taxon>Kickxellomycotina</taxon>
        <taxon>Kickxellomycetes</taxon>
        <taxon>Kickxellales</taxon>
        <taxon>Kickxellaceae</taxon>
        <taxon>Spiromyces</taxon>
    </lineage>
</organism>
<dbReference type="EMBL" id="JAMZIH010000426">
    <property type="protein sequence ID" value="KAJ1679363.1"/>
    <property type="molecule type" value="Genomic_DNA"/>
</dbReference>
<proteinExistence type="predicted"/>
<protein>
    <submittedName>
        <fullName evidence="1">Uncharacterized protein</fullName>
    </submittedName>
</protein>
<accession>A0ACC1HS28</accession>
<evidence type="ECO:0000313" key="1">
    <source>
        <dbReference type="EMBL" id="KAJ1679363.1"/>
    </source>
</evidence>
<feature type="non-terminal residue" evidence="1">
    <location>
        <position position="1303"/>
    </location>
</feature>
<sequence length="1303" mass="143060">MLPTATHDGRPLLYLRASVVVLLALGANTSSALNPNYKDRYGALCPLFRREGLVCPQLCVRSLEYCPNLPTNATTAAVNGLSATETASREWCGENKRLCEDGRCRNSCHDVINPCLCRNATSSFAAQYVACPSLAGTVAIDSYNASKGSEQLREACNAKWNLTAVSLTSKGVSLDGGVLSAVPVLNATVTEPWAWSECRSQFISRLEYTEWYFLVAYAMVGHSLLWVSAWHIYKAVAEHRQRISSAAVTQVCGPTWPPSRFMSLYDLRNHSKFTFTGYADSLFGTATWAIYAATTGAWILFFWLMVLIHFNLVGGNHWILFDSQVNNLVPFLVTWCLTFLWLLLAIITSRRTKSYFRLKSSLGMATHIKIDSIAAHRDASAEPWSRKGGHDAGPPRPSNKREKARDSSWSSRVSALEKGAKSALTQWWKAPSFFSLPHTSTTAPKACGKCSLFRRMADWLGLSRPHTIVRVQRTMLRKGDEVVTWFDYQGIHFVLDSSTGEFHASYSFNMASLLTLPTAKSPIKDLAILDCPPSDLVSECHYATSPASSTHKELSASSGGTAAAAPSDLNSSGIASGGNLSSAMITACSCSGGLTHTEANRRLYLVGKNRIEEHQKGLAAMVWTELTNRVFVEQWILLWCWQFMDLWQLTVILLITIPLSAVLTIWVEYRSRSRHRWLAGDAPEWQVLRQGSWQRVSEANLVPGDLVEVRQGGVLNWDGVLIRGNLAIDESQMTGSTIPQYKIGCEELNATTSSEGPRASPLSRSSSSVFGIHCDMGPASCVELGCIAKTALGCDIDGRCKLWAGSHIMQAHESTCSSRAWPASVSLGVNTASSALAIVTSTRYASARSFGRPPEIHFKRRESEWLFQFDDIRSFTPISLLGQGLLFDKISTDLRRLGIYYSRIHRILVAGKVNVVAFDKTGTLTNGQMELHMVIPTVRIPASCARQAGYLKFGQPVETAHGVPGGMLLVGMGLCHQDLPVDNKWPGTGLDMVLAQAAGWQYQPPRRSGGTAQTTGPGEECMFDYYPRYIPPPTTDGGSGGSEYVVVARFPFDPYRRTMSVIAVDTSTCSAHLFVKGSPASVIDCCHRNGTPFQWAQSESEWAAKGYTTLAMAHRDLGLVTDAESLLRLTRMQAQDRDALERGCECFALFVLKDALRSDTGRVINTLRRWKIRSIMVTGDAPFTALHIAKQASIVSQDAEVYVGNSVVAGQVVWTNTRTQAVDMDLPTRISGGRIPIVAHGADAHCGKEYLGDIELVVTSPVMNHLIKAEEIVDLLPFIRVYAGMSPADKAQISQLHRQKLPT</sequence>
<name>A0ACC1HS28_9FUNG</name>
<reference evidence="1" key="1">
    <citation type="submission" date="2022-06" db="EMBL/GenBank/DDBJ databases">
        <title>Phylogenomic reconstructions and comparative analyses of Kickxellomycotina fungi.</title>
        <authorList>
            <person name="Reynolds N.K."/>
            <person name="Stajich J.E."/>
            <person name="Barry K."/>
            <person name="Grigoriev I.V."/>
            <person name="Crous P."/>
            <person name="Smith M.E."/>
        </authorList>
    </citation>
    <scope>NUCLEOTIDE SEQUENCE</scope>
    <source>
        <strain evidence="1">RSA 2271</strain>
    </source>
</reference>
<comment type="caution">
    <text evidence="1">The sequence shown here is derived from an EMBL/GenBank/DDBJ whole genome shotgun (WGS) entry which is preliminary data.</text>
</comment>
<gene>
    <name evidence="1" type="ORF">EV182_002203</name>
</gene>
<keyword evidence="2" id="KW-1185">Reference proteome</keyword>